<feature type="transmembrane region" description="Helical" evidence="7">
    <location>
        <begin position="452"/>
        <end position="471"/>
    </location>
</feature>
<keyword evidence="4" id="KW-0677">Repeat</keyword>
<dbReference type="InterPro" id="IPR051679">
    <property type="entry name" value="DASS-Related_Transporters"/>
</dbReference>
<keyword evidence="3 7" id="KW-0812">Transmembrane</keyword>
<dbReference type="PANTHER" id="PTHR43652:SF2">
    <property type="entry name" value="BASIC AMINO ACID ANTIPORTER YFCC-RELATED"/>
    <property type="match status" value="1"/>
</dbReference>
<feature type="domain" description="Citrate transporter-like" evidence="8">
    <location>
        <begin position="21"/>
        <end position="542"/>
    </location>
</feature>
<evidence type="ECO:0000313" key="10">
    <source>
        <dbReference type="Proteomes" id="UP000298631"/>
    </source>
</evidence>
<gene>
    <name evidence="9" type="ORF">EOK75_09675</name>
</gene>
<feature type="transmembrane region" description="Helical" evidence="7">
    <location>
        <begin position="478"/>
        <end position="503"/>
    </location>
</feature>
<feature type="transmembrane region" description="Helical" evidence="7">
    <location>
        <begin position="6"/>
        <end position="26"/>
    </location>
</feature>
<reference evidence="9 10" key="1">
    <citation type="submission" date="2019-05" db="EMBL/GenBank/DDBJ databases">
        <title>Pseudorhodobacter turbinis sp. nov., isolated from the gut of the Korean turban shell.</title>
        <authorList>
            <person name="Jeong Y.-S."/>
            <person name="Kang W.-R."/>
            <person name="Bae J.-W."/>
        </authorList>
    </citation>
    <scope>NUCLEOTIDE SEQUENCE [LARGE SCALE GENOMIC DNA]</scope>
    <source>
        <strain evidence="9 10">S12M18</strain>
    </source>
</reference>
<keyword evidence="10" id="KW-1185">Reference proteome</keyword>
<dbReference type="RefSeq" id="WP_137193773.1">
    <property type="nucleotide sequence ID" value="NZ_CP039964.1"/>
</dbReference>
<feature type="transmembrane region" description="Helical" evidence="7">
    <location>
        <begin position="63"/>
        <end position="81"/>
    </location>
</feature>
<protein>
    <submittedName>
        <fullName evidence="9">SLC13 family permease</fullName>
    </submittedName>
</protein>
<dbReference type="PANTHER" id="PTHR43652">
    <property type="entry name" value="BASIC AMINO ACID ANTIPORTER YFCC-RELATED"/>
    <property type="match status" value="1"/>
</dbReference>
<dbReference type="InterPro" id="IPR031312">
    <property type="entry name" value="Na/sul_symport_CS"/>
</dbReference>
<feature type="transmembrane region" description="Helical" evidence="7">
    <location>
        <begin position="576"/>
        <end position="596"/>
    </location>
</feature>
<keyword evidence="2" id="KW-0813">Transport</keyword>
<evidence type="ECO:0000313" key="9">
    <source>
        <dbReference type="EMBL" id="QCO55986.1"/>
    </source>
</evidence>
<feature type="transmembrane region" description="Helical" evidence="7">
    <location>
        <begin position="115"/>
        <end position="131"/>
    </location>
</feature>
<proteinExistence type="predicted"/>
<accession>A0A4P8EGF7</accession>
<feature type="transmembrane region" description="Helical" evidence="7">
    <location>
        <begin position="408"/>
        <end position="440"/>
    </location>
</feature>
<name>A0A4P8EGF7_9RHOB</name>
<keyword evidence="5 7" id="KW-1133">Transmembrane helix</keyword>
<dbReference type="EMBL" id="CP039964">
    <property type="protein sequence ID" value="QCO55986.1"/>
    <property type="molecule type" value="Genomic_DNA"/>
</dbReference>
<dbReference type="KEGG" id="pseb:EOK75_09675"/>
<keyword evidence="6 7" id="KW-0472">Membrane</keyword>
<dbReference type="PROSITE" id="PS01271">
    <property type="entry name" value="NA_SULFATE"/>
    <property type="match status" value="1"/>
</dbReference>
<feature type="transmembrane region" description="Helical" evidence="7">
    <location>
        <begin position="538"/>
        <end position="556"/>
    </location>
</feature>
<dbReference type="Gene3D" id="3.30.70.1450">
    <property type="entry name" value="Regulator of K+ conductance, C-terminal domain"/>
    <property type="match status" value="1"/>
</dbReference>
<comment type="subcellular location">
    <subcellularLocation>
        <location evidence="1">Membrane</location>
        <topology evidence="1">Multi-pass membrane protein</topology>
    </subcellularLocation>
</comment>
<evidence type="ECO:0000256" key="1">
    <source>
        <dbReference type="ARBA" id="ARBA00004141"/>
    </source>
</evidence>
<evidence type="ECO:0000259" key="8">
    <source>
        <dbReference type="Pfam" id="PF03600"/>
    </source>
</evidence>
<dbReference type="AlphaFoldDB" id="A0A4P8EGF7"/>
<feature type="transmembrane region" description="Helical" evidence="7">
    <location>
        <begin position="186"/>
        <end position="206"/>
    </location>
</feature>
<evidence type="ECO:0000256" key="7">
    <source>
        <dbReference type="SAM" id="Phobius"/>
    </source>
</evidence>
<dbReference type="OrthoDB" id="9809303at2"/>
<dbReference type="GO" id="GO:0006813">
    <property type="term" value="P:potassium ion transport"/>
    <property type="evidence" value="ECO:0007669"/>
    <property type="project" value="InterPro"/>
</dbReference>
<evidence type="ECO:0000256" key="2">
    <source>
        <dbReference type="ARBA" id="ARBA00022448"/>
    </source>
</evidence>
<sequence>MISLPVEYTPFVALFLVGCLFVLFILERYPPEVTAAGVAAMFLILGLVSHDAALLAFSNPAPLTIAAMFVISGALVRTGLLDALAGRILAWAEVSPVGAALGFVLAIIISSGMANNTPVVLVLIPIVIKLAQKLGLAETRVLIPLSYVAILGGTLTLVGTSTNILVAGVARNEGLEPFSIFEITPIGMVVVVVGLCALAVLGPFLLPKRHSGGTALSEHDTVYMTEVKIAEGFDGIGTVLASVTAFKRAGVKIVALRDQGVLRRDVMEDHILAAGDEVILRVDAAELLTLKSLPKLALGAIRGAAPVKDAEGEEELILGQVMVKPNRHRREGTLASLSLGHRYGLQVLGAFRPGHKFGPDLETATLRAADVLLVEGPRAGFERLERSVDVVSISRPTIRPYRRSHAPIAALAMLLVIVLAALNVADIAILSLIAVAILLITRCMDSDEAWGFLDGGILVLIFSMLIIGFGLQETGAVALVVGAMAPFVEGLPPIVMLAAFYLMTSILTEIVSNNAVAIIVTPIAISLATAAGVDPRPFVVAVMFGASASFATPIGYQTNTLVYGAGNYRFSDFLRIGVPMNLIVGAASVLVIPIFFPF</sequence>
<dbReference type="GO" id="GO:0005886">
    <property type="term" value="C:plasma membrane"/>
    <property type="evidence" value="ECO:0007669"/>
    <property type="project" value="TreeGrafter"/>
</dbReference>
<evidence type="ECO:0000256" key="3">
    <source>
        <dbReference type="ARBA" id="ARBA00022692"/>
    </source>
</evidence>
<dbReference type="SUPFAM" id="SSF116726">
    <property type="entry name" value="TrkA C-terminal domain-like"/>
    <property type="match status" value="2"/>
</dbReference>
<feature type="transmembrane region" description="Helical" evidence="7">
    <location>
        <begin position="88"/>
        <end position="109"/>
    </location>
</feature>
<feature type="transmembrane region" description="Helical" evidence="7">
    <location>
        <begin position="515"/>
        <end position="533"/>
    </location>
</feature>
<dbReference type="GO" id="GO:0055085">
    <property type="term" value="P:transmembrane transport"/>
    <property type="evidence" value="ECO:0007669"/>
    <property type="project" value="InterPro"/>
</dbReference>
<dbReference type="InterPro" id="IPR004680">
    <property type="entry name" value="Cit_transptr-like_dom"/>
</dbReference>
<evidence type="ECO:0000256" key="6">
    <source>
        <dbReference type="ARBA" id="ARBA00023136"/>
    </source>
</evidence>
<feature type="transmembrane region" description="Helical" evidence="7">
    <location>
        <begin position="33"/>
        <end position="57"/>
    </location>
</feature>
<dbReference type="Pfam" id="PF03600">
    <property type="entry name" value="CitMHS"/>
    <property type="match status" value="1"/>
</dbReference>
<evidence type="ECO:0000256" key="5">
    <source>
        <dbReference type="ARBA" id="ARBA00022989"/>
    </source>
</evidence>
<evidence type="ECO:0000256" key="4">
    <source>
        <dbReference type="ARBA" id="ARBA00022737"/>
    </source>
</evidence>
<dbReference type="InterPro" id="IPR036721">
    <property type="entry name" value="RCK_C_sf"/>
</dbReference>
<feature type="transmembrane region" description="Helical" evidence="7">
    <location>
        <begin position="143"/>
        <end position="166"/>
    </location>
</feature>
<dbReference type="Proteomes" id="UP000298631">
    <property type="component" value="Chromosome"/>
</dbReference>
<organism evidence="9 10">
    <name type="scientific">Pseudorhodobacter turbinis</name>
    <dbReference type="NCBI Taxonomy" id="2500533"/>
    <lineage>
        <taxon>Bacteria</taxon>
        <taxon>Pseudomonadati</taxon>
        <taxon>Pseudomonadota</taxon>
        <taxon>Alphaproteobacteria</taxon>
        <taxon>Rhodobacterales</taxon>
        <taxon>Paracoccaceae</taxon>
        <taxon>Pseudorhodobacter</taxon>
    </lineage>
</organism>